<protein>
    <submittedName>
        <fullName evidence="1">Uncharacterized protein</fullName>
    </submittedName>
</protein>
<proteinExistence type="predicted"/>
<reference evidence="1 2" key="1">
    <citation type="submission" date="2024-01" db="EMBL/GenBank/DDBJ databases">
        <title>Genome assemblies of Stephania.</title>
        <authorList>
            <person name="Yang L."/>
        </authorList>
    </citation>
    <scope>NUCLEOTIDE SEQUENCE [LARGE SCALE GENOMIC DNA]</scope>
    <source>
        <strain evidence="1">JXDWG</strain>
        <tissue evidence="1">Leaf</tissue>
    </source>
</reference>
<evidence type="ECO:0000313" key="1">
    <source>
        <dbReference type="EMBL" id="KAK9088841.1"/>
    </source>
</evidence>
<sequence length="57" mass="6183">MEKHNIDAPHLMILRALASGTYGVGSTSRLEVTDFIVAEDFGRGSLLSCFLLVFLGL</sequence>
<keyword evidence="2" id="KW-1185">Reference proteome</keyword>
<gene>
    <name evidence="1" type="ORF">Scep_027923</name>
</gene>
<organism evidence="1 2">
    <name type="scientific">Stephania cephalantha</name>
    <dbReference type="NCBI Taxonomy" id="152367"/>
    <lineage>
        <taxon>Eukaryota</taxon>
        <taxon>Viridiplantae</taxon>
        <taxon>Streptophyta</taxon>
        <taxon>Embryophyta</taxon>
        <taxon>Tracheophyta</taxon>
        <taxon>Spermatophyta</taxon>
        <taxon>Magnoliopsida</taxon>
        <taxon>Ranunculales</taxon>
        <taxon>Menispermaceae</taxon>
        <taxon>Menispermoideae</taxon>
        <taxon>Cissampelideae</taxon>
        <taxon>Stephania</taxon>
    </lineage>
</organism>
<dbReference type="Proteomes" id="UP001419268">
    <property type="component" value="Unassembled WGS sequence"/>
</dbReference>
<dbReference type="AlphaFoldDB" id="A0AAP0E8Z4"/>
<comment type="caution">
    <text evidence="1">The sequence shown here is derived from an EMBL/GenBank/DDBJ whole genome shotgun (WGS) entry which is preliminary data.</text>
</comment>
<name>A0AAP0E8Z4_9MAGN</name>
<evidence type="ECO:0000313" key="2">
    <source>
        <dbReference type="Proteomes" id="UP001419268"/>
    </source>
</evidence>
<dbReference type="EMBL" id="JBBNAG010000012">
    <property type="protein sequence ID" value="KAK9088841.1"/>
    <property type="molecule type" value="Genomic_DNA"/>
</dbReference>
<accession>A0AAP0E8Z4</accession>